<dbReference type="Proteomes" id="UP000095255">
    <property type="component" value="Unassembled WGS sequence"/>
</dbReference>
<organism evidence="1 2">
    <name type="scientific">Desulfuribacillus stibiiarsenatis</name>
    <dbReference type="NCBI Taxonomy" id="1390249"/>
    <lineage>
        <taxon>Bacteria</taxon>
        <taxon>Bacillati</taxon>
        <taxon>Bacillota</taxon>
        <taxon>Desulfuribacillia</taxon>
        <taxon>Desulfuribacillales</taxon>
        <taxon>Desulfuribacillaceae</taxon>
        <taxon>Desulfuribacillus</taxon>
    </lineage>
</organism>
<evidence type="ECO:0000313" key="1">
    <source>
        <dbReference type="EMBL" id="OEH86156.1"/>
    </source>
</evidence>
<dbReference type="OrthoDB" id="2989236at2"/>
<evidence type="ECO:0000313" key="2">
    <source>
        <dbReference type="Proteomes" id="UP000095255"/>
    </source>
</evidence>
<accession>A0A1E5L7P8</accession>
<comment type="caution">
    <text evidence="1">The sequence shown here is derived from an EMBL/GenBank/DDBJ whole genome shotgun (WGS) entry which is preliminary data.</text>
</comment>
<dbReference type="InterPro" id="IPR022476">
    <property type="entry name" value="Spore_YabP/YqfC"/>
</dbReference>
<keyword evidence="2" id="KW-1185">Reference proteome</keyword>
<gene>
    <name evidence="1" type="ORF">BHU72_11485</name>
</gene>
<sequence>MIKKKRQRTNVKGIQYKLKNQIANALDLPKDLIFDLPRVTLIGNMQLYIENHIGLLEFGQNKIRLNTKQGEIIVHGNDLVIRGVMTKEIFIEGVIVEIKWKSNDGNTEGDL</sequence>
<proteinExistence type="predicted"/>
<dbReference type="Pfam" id="PF07873">
    <property type="entry name" value="YabP"/>
    <property type="match status" value="1"/>
</dbReference>
<dbReference type="EMBL" id="MJAT01000006">
    <property type="protein sequence ID" value="OEH86156.1"/>
    <property type="molecule type" value="Genomic_DNA"/>
</dbReference>
<dbReference type="InterPro" id="IPR022477">
    <property type="entry name" value="Spore_YqfC"/>
</dbReference>
<dbReference type="STRING" id="1390249.BHU72_11485"/>
<name>A0A1E5L7P8_9FIRM</name>
<dbReference type="NCBIfam" id="TIGR02856">
    <property type="entry name" value="spore_yqfC"/>
    <property type="match status" value="1"/>
</dbReference>
<dbReference type="RefSeq" id="WP_069701385.1">
    <property type="nucleotide sequence ID" value="NZ_MJAT01000006.1"/>
</dbReference>
<dbReference type="AlphaFoldDB" id="A0A1E5L7P8"/>
<protein>
    <submittedName>
        <fullName evidence="1">Sporulation protein YqfC</fullName>
    </submittedName>
</protein>
<reference evidence="1 2" key="1">
    <citation type="submission" date="2016-09" db="EMBL/GenBank/DDBJ databases">
        <title>Desulfuribacillus arsenicus sp. nov., an obligately anaerobic, dissimilatory arsenic- and antimonate-reducing bacterium isolated from anoxic sediments.</title>
        <authorList>
            <person name="Abin C.A."/>
            <person name="Hollibaugh J.T."/>
        </authorList>
    </citation>
    <scope>NUCLEOTIDE SEQUENCE [LARGE SCALE GENOMIC DNA]</scope>
    <source>
        <strain evidence="1 2">MLFW-2</strain>
    </source>
</reference>